<dbReference type="OrthoDB" id="9949417at2"/>
<feature type="transmembrane region" description="Helical" evidence="1">
    <location>
        <begin position="30"/>
        <end position="47"/>
    </location>
</feature>
<evidence type="ECO:0000313" key="2">
    <source>
        <dbReference type="EMBL" id="GCE21210.1"/>
    </source>
</evidence>
<proteinExistence type="predicted"/>
<evidence type="ECO:0008006" key="4">
    <source>
        <dbReference type="Google" id="ProtNLM"/>
    </source>
</evidence>
<name>A0A402AQD2_9CHLR</name>
<comment type="caution">
    <text evidence="2">The sequence shown here is derived from an EMBL/GenBank/DDBJ whole genome shotgun (WGS) entry which is preliminary data.</text>
</comment>
<dbReference type="Proteomes" id="UP000287188">
    <property type="component" value="Unassembled WGS sequence"/>
</dbReference>
<protein>
    <recommendedName>
        <fullName evidence="4">DUF1453 domain-containing protein</fullName>
    </recommendedName>
</protein>
<organism evidence="2 3">
    <name type="scientific">Dictyobacter kobayashii</name>
    <dbReference type="NCBI Taxonomy" id="2014872"/>
    <lineage>
        <taxon>Bacteria</taxon>
        <taxon>Bacillati</taxon>
        <taxon>Chloroflexota</taxon>
        <taxon>Ktedonobacteria</taxon>
        <taxon>Ktedonobacterales</taxon>
        <taxon>Dictyobacteraceae</taxon>
        <taxon>Dictyobacter</taxon>
    </lineage>
</organism>
<feature type="transmembrane region" description="Helical" evidence="1">
    <location>
        <begin position="59"/>
        <end position="82"/>
    </location>
</feature>
<reference evidence="3" key="1">
    <citation type="submission" date="2018-12" db="EMBL/GenBank/DDBJ databases">
        <title>Tengunoibacter tsumagoiensis gen. nov., sp. nov., Dictyobacter kobayashii sp. nov., D. alpinus sp. nov., and D. joshuensis sp. nov. and description of Dictyobacteraceae fam. nov. within the order Ktedonobacterales isolated from Tengu-no-mugimeshi.</title>
        <authorList>
            <person name="Wang C.M."/>
            <person name="Zheng Y."/>
            <person name="Sakai Y."/>
            <person name="Toyoda A."/>
            <person name="Minakuchi Y."/>
            <person name="Abe K."/>
            <person name="Yokota A."/>
            <person name="Yabe S."/>
        </authorList>
    </citation>
    <scope>NUCLEOTIDE SEQUENCE [LARGE SCALE GENOMIC DNA]</scope>
    <source>
        <strain evidence="3">Uno11</strain>
    </source>
</reference>
<keyword evidence="3" id="KW-1185">Reference proteome</keyword>
<evidence type="ECO:0000256" key="1">
    <source>
        <dbReference type="SAM" id="Phobius"/>
    </source>
</evidence>
<sequence>MSSYIMLVLVAGIVIYMVVRQFREQAITRSWFLVLPILIAYYTYTNIASELNRPQADMVTLVVCLVLGLGAGAGIGSLRGLFARLRFDRQTQNTYAKMSLFSGLIWLSVLAIRIVAIVSYYQNWDQHALFWALFTAVGTTLFMGNLLGERLTVYLRMQVLSTVGEPVAAPMESVRW</sequence>
<dbReference type="RefSeq" id="WP_126552744.1">
    <property type="nucleotide sequence ID" value="NZ_BIFS01000001.1"/>
</dbReference>
<keyword evidence="1" id="KW-0472">Membrane</keyword>
<keyword evidence="1" id="KW-1133">Transmembrane helix</keyword>
<feature type="transmembrane region" description="Helical" evidence="1">
    <location>
        <begin position="6"/>
        <end position="23"/>
    </location>
</feature>
<feature type="transmembrane region" description="Helical" evidence="1">
    <location>
        <begin position="103"/>
        <end position="122"/>
    </location>
</feature>
<feature type="transmembrane region" description="Helical" evidence="1">
    <location>
        <begin position="128"/>
        <end position="148"/>
    </location>
</feature>
<gene>
    <name evidence="2" type="ORF">KDK_50100</name>
</gene>
<dbReference type="AlphaFoldDB" id="A0A402AQD2"/>
<evidence type="ECO:0000313" key="3">
    <source>
        <dbReference type="Proteomes" id="UP000287188"/>
    </source>
</evidence>
<dbReference type="EMBL" id="BIFS01000001">
    <property type="protein sequence ID" value="GCE21210.1"/>
    <property type="molecule type" value="Genomic_DNA"/>
</dbReference>
<keyword evidence="1" id="KW-0812">Transmembrane</keyword>
<accession>A0A402AQD2</accession>